<reference evidence="2 3" key="1">
    <citation type="journal article" date="2014" name="Appl. Environ. Microbiol.">
        <title>Elucidation of insertion elements encoded on plasmids and in vitro construction of shuttle vectors from the toxic cyanobacterium Planktothrix.</title>
        <authorList>
            <person name="Christiansen G."/>
            <person name="Goesmann A."/>
            <person name="Kurmayer R."/>
        </authorList>
    </citation>
    <scope>NUCLEOTIDE SEQUENCE [LARGE SCALE GENOMIC DNA]</scope>
    <source>
        <strain evidence="2 3">NIVA-CYA 126/8</strain>
    </source>
</reference>
<gene>
    <name evidence="2" type="ORF">A19Y_2200</name>
</gene>
<dbReference type="AlphaFoldDB" id="A0A073CFQ8"/>
<feature type="coiled-coil region" evidence="1">
    <location>
        <begin position="286"/>
        <end position="340"/>
    </location>
</feature>
<dbReference type="RefSeq" id="WP_081846370.1">
    <property type="nucleotide sequence ID" value="NZ_CM002803.1"/>
</dbReference>
<dbReference type="GeneID" id="77289284"/>
<dbReference type="STRING" id="388467.A19Y_2200"/>
<dbReference type="EMBL" id="CM002803">
    <property type="protein sequence ID" value="KEI67149.1"/>
    <property type="molecule type" value="Genomic_DNA"/>
</dbReference>
<sequence>MFSLFDYPEPSPLKRLSVEDGLLLNAERWQSAHAYHQNRQNLHYQSLNQPGIVCGLGVSAIPAPDHIVAKYRDNRWIKIDRGIAIDLIGNPIIVPEPMEFHIASEAGENPLLIYITIRYVNPETLYRPESKYLIEEMFRIDEKINKPEQLEVELCRIILLAGNVQITSPTNVFFPAGNHIDLRYRQQVMARHQGVVSVGLIANDSPIDQMILSSLSGLIQSLPALYPALGGRSEIGKIKLQTEENNESLNYDLLYLSYQKIAILTESETEILREYRETGGIIFIELTTLENEIVQLIKIQQKLKETLNYLKEDGEFDPLIQQLESELETTTKILDKQLADVMAAVRNLAQKTGEVTANDSGAITRQHPLRNQPFLFSQFPIIKEQEISLFNWGNIILVLGDLSIGWGLNEGFSFPRETIRTAQELGINFLHFAVKRRQLTQLLL</sequence>
<dbReference type="Gene3D" id="3.40.50.12140">
    <property type="entry name" value="Domain of unknown function DUF4159"/>
    <property type="match status" value="1"/>
</dbReference>
<dbReference type="PATRIC" id="fig|388467.6.peg.2143"/>
<evidence type="ECO:0000313" key="3">
    <source>
        <dbReference type="Proteomes" id="UP000027395"/>
    </source>
</evidence>
<dbReference type="Proteomes" id="UP000027395">
    <property type="component" value="Chromosome"/>
</dbReference>
<evidence type="ECO:0000313" key="2">
    <source>
        <dbReference type="EMBL" id="KEI67149.1"/>
    </source>
</evidence>
<keyword evidence="3" id="KW-1185">Reference proteome</keyword>
<dbReference type="eggNOG" id="ENOG502Z8JR">
    <property type="taxonomic scope" value="Bacteria"/>
</dbReference>
<protein>
    <recommendedName>
        <fullName evidence="4">DUF4159 domain-containing protein</fullName>
    </recommendedName>
</protein>
<evidence type="ECO:0008006" key="4">
    <source>
        <dbReference type="Google" id="ProtNLM"/>
    </source>
</evidence>
<keyword evidence="1" id="KW-0175">Coiled coil</keyword>
<evidence type="ECO:0000256" key="1">
    <source>
        <dbReference type="SAM" id="Coils"/>
    </source>
</evidence>
<dbReference type="HOGENOM" id="CLU_603630_0_0_3"/>
<name>A0A073CFQ8_PLAA1</name>
<proteinExistence type="predicted"/>
<accession>A0A073CFQ8</accession>
<organism evidence="2 3">
    <name type="scientific">Planktothrix agardhii (strain NIVA-CYA 126/8)</name>
    <dbReference type="NCBI Taxonomy" id="388467"/>
    <lineage>
        <taxon>Bacteria</taxon>
        <taxon>Bacillati</taxon>
        <taxon>Cyanobacteriota</taxon>
        <taxon>Cyanophyceae</taxon>
        <taxon>Oscillatoriophycideae</taxon>
        <taxon>Oscillatoriales</taxon>
        <taxon>Microcoleaceae</taxon>
        <taxon>Planktothrix</taxon>
    </lineage>
</organism>